<comment type="caution">
    <text evidence="2">The sequence shown here is derived from an EMBL/GenBank/DDBJ whole genome shotgun (WGS) entry which is preliminary data.</text>
</comment>
<name>A0ABX5PXC3_9FLAO</name>
<evidence type="ECO:0000313" key="3">
    <source>
        <dbReference type="Proteomes" id="UP000248584"/>
    </source>
</evidence>
<reference evidence="2 3" key="1">
    <citation type="submission" date="2018-06" db="EMBL/GenBank/DDBJ databases">
        <title>Genomic Encyclopedia of Archaeal and Bacterial Type Strains, Phase II (KMG-II): from individual species to whole genera.</title>
        <authorList>
            <person name="Goeker M."/>
        </authorList>
    </citation>
    <scope>NUCLEOTIDE SEQUENCE [LARGE SCALE GENOMIC DNA]</scope>
    <source>
        <strain evidence="2 3">DSM 17205</strain>
    </source>
</reference>
<evidence type="ECO:0000256" key="1">
    <source>
        <dbReference type="SAM" id="MobiDB-lite"/>
    </source>
</evidence>
<feature type="compositionally biased region" description="Polar residues" evidence="1">
    <location>
        <begin position="126"/>
        <end position="137"/>
    </location>
</feature>
<gene>
    <name evidence="2" type="ORF">LX97_02192</name>
</gene>
<accession>A0ABX5PXC3</accession>
<proteinExistence type="predicted"/>
<dbReference type="PROSITE" id="PS51257">
    <property type="entry name" value="PROKAR_LIPOPROTEIN"/>
    <property type="match status" value="1"/>
</dbReference>
<sequence>MNTRQITLIKLVTLLILISTLMSCEPKGIKPDGHISKEIAEEREQNYVNNIYGKELNYQDNREFWFSNEELQKMIDYAAHVGDSLDLTTTGLRAYLGAQMDENGNWKTELFFVPTVEGEDLNDNYNDSGAFNDSQSGMPPISFIKP</sequence>
<organism evidence="2 3">
    <name type="scientific">Nonlabens dokdonensis</name>
    <dbReference type="NCBI Taxonomy" id="328515"/>
    <lineage>
        <taxon>Bacteria</taxon>
        <taxon>Pseudomonadati</taxon>
        <taxon>Bacteroidota</taxon>
        <taxon>Flavobacteriia</taxon>
        <taxon>Flavobacteriales</taxon>
        <taxon>Flavobacteriaceae</taxon>
        <taxon>Nonlabens</taxon>
    </lineage>
</organism>
<dbReference type="RefSeq" id="WP_015363115.1">
    <property type="nucleotide sequence ID" value="NZ_QKZR01000003.1"/>
</dbReference>
<dbReference type="EMBL" id="QKZR01000003">
    <property type="protein sequence ID" value="PZX39834.1"/>
    <property type="molecule type" value="Genomic_DNA"/>
</dbReference>
<feature type="region of interest" description="Disordered" evidence="1">
    <location>
        <begin position="126"/>
        <end position="146"/>
    </location>
</feature>
<dbReference type="Proteomes" id="UP000248584">
    <property type="component" value="Unassembled WGS sequence"/>
</dbReference>
<evidence type="ECO:0000313" key="2">
    <source>
        <dbReference type="EMBL" id="PZX39834.1"/>
    </source>
</evidence>
<keyword evidence="3" id="KW-1185">Reference proteome</keyword>
<protein>
    <submittedName>
        <fullName evidence="2">Uncharacterized protein</fullName>
    </submittedName>
</protein>